<dbReference type="RefSeq" id="WP_176622131.1">
    <property type="nucleotide sequence ID" value="NZ_JABXXQ010000035.1"/>
</dbReference>
<dbReference type="InterPro" id="IPR030823">
    <property type="entry name" value="IolE/MocC"/>
</dbReference>
<evidence type="ECO:0000313" key="5">
    <source>
        <dbReference type="Proteomes" id="UP000565205"/>
    </source>
</evidence>
<reference evidence="3 5" key="1">
    <citation type="submission" date="2020-06" db="EMBL/GenBank/DDBJ databases">
        <title>Description of novel acetic acid bacteria.</title>
        <authorList>
            <person name="Sombolestani A."/>
        </authorList>
    </citation>
    <scope>NUCLEOTIDE SEQUENCE [LARGE SCALE GENOMIC DNA]</scope>
    <source>
        <strain evidence="3 5">LMG 26838</strain>
    </source>
</reference>
<gene>
    <name evidence="3" type="primary">iolE</name>
    <name evidence="2" type="ORF">FHR90_002355</name>
    <name evidence="3" type="ORF">HUK83_03550</name>
</gene>
<dbReference type="InterPro" id="IPR013022">
    <property type="entry name" value="Xyl_isomerase-like_TIM-brl"/>
</dbReference>
<dbReference type="SUPFAM" id="SSF51658">
    <property type="entry name" value="Xylose isomerase-like"/>
    <property type="match status" value="1"/>
</dbReference>
<dbReference type="EC" id="4.2.1.44" evidence="3"/>
<feature type="domain" description="Xylose isomerase-like TIM barrel" evidence="1">
    <location>
        <begin position="30"/>
        <end position="285"/>
    </location>
</feature>
<dbReference type="InterPro" id="IPR050312">
    <property type="entry name" value="IolE/XylAMocC-like"/>
</dbReference>
<dbReference type="InterPro" id="IPR036237">
    <property type="entry name" value="Xyl_isomerase-like_sf"/>
</dbReference>
<proteinExistence type="predicted"/>
<dbReference type="EMBL" id="JACHXV010000008">
    <property type="protein sequence ID" value="MBB3174514.1"/>
    <property type="molecule type" value="Genomic_DNA"/>
</dbReference>
<protein>
    <submittedName>
        <fullName evidence="3">Myo-inosose-2 dehydratase</fullName>
        <ecNumber evidence="3">4.2.1.44</ecNumber>
    </submittedName>
</protein>
<keyword evidence="4" id="KW-1185">Reference proteome</keyword>
<dbReference type="Proteomes" id="UP000557688">
    <property type="component" value="Unassembled WGS sequence"/>
</dbReference>
<dbReference type="EMBL" id="JABXXQ010000035">
    <property type="protein sequence ID" value="NVN29414.1"/>
    <property type="molecule type" value="Genomic_DNA"/>
</dbReference>
<dbReference type="Gene3D" id="3.20.20.150">
    <property type="entry name" value="Divalent-metal-dependent TIM barrel enzymes"/>
    <property type="match status" value="1"/>
</dbReference>
<accession>A0A850NKG8</accession>
<keyword evidence="3" id="KW-0456">Lyase</keyword>
<dbReference type="NCBIfam" id="TIGR04379">
    <property type="entry name" value="myo_inos_iolE"/>
    <property type="match status" value="1"/>
</dbReference>
<dbReference type="AlphaFoldDB" id="A0A850NKG8"/>
<comment type="caution">
    <text evidence="3">The sequence shown here is derived from an EMBL/GenBank/DDBJ whole genome shotgun (WGS) entry which is preliminary data.</text>
</comment>
<reference evidence="2 4" key="2">
    <citation type="submission" date="2020-08" db="EMBL/GenBank/DDBJ databases">
        <title>Genomic Encyclopedia of Type Strains, Phase III (KMG-III): the genomes of soil and plant-associated and newly described type strains.</title>
        <authorList>
            <person name="Whitman W."/>
        </authorList>
    </citation>
    <scope>NUCLEOTIDE SEQUENCE [LARGE SCALE GENOMIC DNA]</scope>
    <source>
        <strain evidence="2 4">CECT 8088</strain>
    </source>
</reference>
<sequence>MTVRIGSNPIGWSNDDLPELGGETPLATCLAEAREAGYEGMELGNKFPREPAALRAALEPFALACVSGWYSTALIERDAEAEYEAARAHVALLREMGCDVMIVCETTRSVHTDRATPLSRRPRMSEAEWAIFLPRLDAFARLLHARDGLRLAYHHHMGTVVQDGAEIDRMMQGTSEDVSLLLDTGHALWGGTDPAALARRWRGRIAHVHTKDVRPAIRAEAEAADLSFLDAVIAGVYTVPGDGSIDYDAVFAELPGYRGWVVVEAEQDPARANPLEYARKGHHHLTGVLERAGLK</sequence>
<evidence type="ECO:0000313" key="3">
    <source>
        <dbReference type="EMBL" id="NVN29414.1"/>
    </source>
</evidence>
<dbReference type="PANTHER" id="PTHR12110:SF41">
    <property type="entry name" value="INOSOSE DEHYDRATASE"/>
    <property type="match status" value="1"/>
</dbReference>
<dbReference type="PANTHER" id="PTHR12110">
    <property type="entry name" value="HYDROXYPYRUVATE ISOMERASE"/>
    <property type="match status" value="1"/>
</dbReference>
<name>A0A850NKG8_9PROT</name>
<evidence type="ECO:0000313" key="4">
    <source>
        <dbReference type="Proteomes" id="UP000557688"/>
    </source>
</evidence>
<evidence type="ECO:0000313" key="2">
    <source>
        <dbReference type="EMBL" id="MBB3174514.1"/>
    </source>
</evidence>
<dbReference type="GO" id="GO:0050114">
    <property type="term" value="F:myo-inosose-2 dehydratase activity"/>
    <property type="evidence" value="ECO:0007669"/>
    <property type="project" value="UniProtKB-EC"/>
</dbReference>
<organism evidence="3 5">
    <name type="scientific">Endobacter medicaginis</name>
    <dbReference type="NCBI Taxonomy" id="1181271"/>
    <lineage>
        <taxon>Bacteria</taxon>
        <taxon>Pseudomonadati</taxon>
        <taxon>Pseudomonadota</taxon>
        <taxon>Alphaproteobacteria</taxon>
        <taxon>Acetobacterales</taxon>
        <taxon>Acetobacteraceae</taxon>
        <taxon>Endobacter</taxon>
    </lineage>
</organism>
<evidence type="ECO:0000259" key="1">
    <source>
        <dbReference type="Pfam" id="PF01261"/>
    </source>
</evidence>
<dbReference type="Proteomes" id="UP000565205">
    <property type="component" value="Unassembled WGS sequence"/>
</dbReference>
<dbReference type="Pfam" id="PF01261">
    <property type="entry name" value="AP_endonuc_2"/>
    <property type="match status" value="1"/>
</dbReference>